<evidence type="ECO:0000313" key="3">
    <source>
        <dbReference type="Proteomes" id="UP001319827"/>
    </source>
</evidence>
<evidence type="ECO:0000256" key="1">
    <source>
        <dbReference type="SAM" id="SignalP"/>
    </source>
</evidence>
<protein>
    <recommendedName>
        <fullName evidence="4">Peptidase MA-like domain-containing protein</fullName>
    </recommendedName>
</protein>
<reference evidence="2 3" key="2">
    <citation type="journal article" date="2021" name="Int. J. Syst. Evol. Microbiol.">
        <title>Isolation and Polyphasic Characterization of Desulfuromonas versatilis sp. Nov., an Electrogenic Bacteria Capable of Versatile Metabolism Isolated from a Graphene Oxide-Reducing Enrichment Culture.</title>
        <authorList>
            <person name="Xie L."/>
            <person name="Yoshida N."/>
            <person name="Ishii S."/>
            <person name="Meng L."/>
        </authorList>
    </citation>
    <scope>NUCLEOTIDE SEQUENCE [LARGE SCALE GENOMIC DNA]</scope>
    <source>
        <strain evidence="2 3">NIT-T3</strain>
    </source>
</reference>
<keyword evidence="1" id="KW-0732">Signal</keyword>
<name>A0ABM8HXY3_9BACT</name>
<feature type="chain" id="PRO_5047514589" description="Peptidase MA-like domain-containing protein" evidence="1">
    <location>
        <begin position="21"/>
        <end position="338"/>
    </location>
</feature>
<sequence length="338" mass="37428">MKQFVLITAALLALGSPVLAAAEIPPLGVSFSQQVVSLDPSGRPYPAVNISPEQMEGIERHDFDLGRGRRLQVVTNLDNPQGRGLDEIARIVRRSYDYLETATGRSLDKGVLIYLIELDSIPLSYTFEASYPADSHWSEVRLALLRRGEQLLGPYGSADLAELIYDTIPHELGHDVLAGIPNLAHDIDGRPSYHTRWFIEGVCEILAKGFARRENSSSLQRFLATRKVGTVLGDPRVRSQLFSWSQENGYEMGLESDLYGASMLMVMAWAEQLGLPALLDRLSQCSDQLCGADLVSLMVATTGMGEEQLFERGYQLGRILREGTYLADRRLQKVGWGG</sequence>
<gene>
    <name evidence="2" type="ORF">DESUT3_39000</name>
</gene>
<dbReference type="RefSeq" id="WP_221250207.1">
    <property type="nucleotide sequence ID" value="NZ_AP024355.1"/>
</dbReference>
<dbReference type="Proteomes" id="UP001319827">
    <property type="component" value="Chromosome"/>
</dbReference>
<organism evidence="2 3">
    <name type="scientific">Desulfuromonas versatilis</name>
    <dbReference type="NCBI Taxonomy" id="2802975"/>
    <lineage>
        <taxon>Bacteria</taxon>
        <taxon>Pseudomonadati</taxon>
        <taxon>Thermodesulfobacteriota</taxon>
        <taxon>Desulfuromonadia</taxon>
        <taxon>Desulfuromonadales</taxon>
        <taxon>Desulfuromonadaceae</taxon>
        <taxon>Desulfuromonas</taxon>
    </lineage>
</organism>
<keyword evidence="3" id="KW-1185">Reference proteome</keyword>
<proteinExistence type="predicted"/>
<feature type="signal peptide" evidence="1">
    <location>
        <begin position="1"/>
        <end position="20"/>
    </location>
</feature>
<reference evidence="2 3" key="1">
    <citation type="journal article" date="2016" name="C (Basel)">
        <title>Selective Growth of and Electricity Production by Marine Exoelectrogenic Bacteria in Self-Aggregated Hydrogel of Microbially Reduced Graphene Oxide.</title>
        <authorList>
            <person name="Yoshida N."/>
            <person name="Goto Y."/>
            <person name="Miyata Y."/>
        </authorList>
    </citation>
    <scope>NUCLEOTIDE SEQUENCE [LARGE SCALE GENOMIC DNA]</scope>
    <source>
        <strain evidence="2 3">NIT-T3</strain>
    </source>
</reference>
<evidence type="ECO:0000313" key="2">
    <source>
        <dbReference type="EMBL" id="BCR06831.1"/>
    </source>
</evidence>
<dbReference type="EMBL" id="AP024355">
    <property type="protein sequence ID" value="BCR06831.1"/>
    <property type="molecule type" value="Genomic_DNA"/>
</dbReference>
<accession>A0ABM8HXY3</accession>
<evidence type="ECO:0008006" key="4">
    <source>
        <dbReference type="Google" id="ProtNLM"/>
    </source>
</evidence>